<dbReference type="RefSeq" id="XP_002340497.1">
    <property type="nucleotide sequence ID" value="XM_002340456.1"/>
</dbReference>
<dbReference type="Proteomes" id="UP000001745">
    <property type="component" value="Unassembled WGS sequence"/>
</dbReference>
<evidence type="ECO:0000313" key="1">
    <source>
        <dbReference type="EMBL" id="EED23110.1"/>
    </source>
</evidence>
<dbReference type="GeneID" id="8108489"/>
<dbReference type="STRING" id="441959.B8LV60"/>
<protein>
    <submittedName>
        <fullName evidence="1">Uncharacterized protein</fullName>
    </submittedName>
</protein>
<gene>
    <name evidence="1" type="ORF">TSTA_065650</name>
</gene>
<evidence type="ECO:0000313" key="2">
    <source>
        <dbReference type="Proteomes" id="UP000001745"/>
    </source>
</evidence>
<name>B8LV60_TALSN</name>
<reference evidence="2" key="1">
    <citation type="journal article" date="2015" name="Genome Announc.">
        <title>Genome sequence of the AIDS-associated pathogen Penicillium marneffei (ATCC18224) and its near taxonomic relative Talaromyces stipitatus (ATCC10500).</title>
        <authorList>
            <person name="Nierman W.C."/>
            <person name="Fedorova-Abrams N.D."/>
            <person name="Andrianopoulos A."/>
        </authorList>
    </citation>
    <scope>NUCLEOTIDE SEQUENCE [LARGE SCALE GENOMIC DNA]</scope>
    <source>
        <strain evidence="2">ATCC 10500 / CBS 375.48 / QM 6759 / NRRL 1006</strain>
    </source>
</reference>
<dbReference type="AlphaFoldDB" id="B8LV60"/>
<dbReference type="OrthoDB" id="4227163at2759"/>
<dbReference type="HOGENOM" id="CLU_1367051_0_0_1"/>
<dbReference type="VEuPathDB" id="FungiDB:TSTA_065650"/>
<keyword evidence="2" id="KW-1185">Reference proteome</keyword>
<dbReference type="PhylomeDB" id="B8LV60"/>
<sequence>MWTANLIFSSHTSEPFNSTFEFWFELSGVPRYGPIITFYFGIPVVLGYDLKGDLIGLVGRCGVYLQSYAAILAQWYNNQHELDEMHHYPVLTVPITLPILYIADQQLFWKDKPEHLAQFEHVIEETLLKNAMTDDFECQPTSVEAQINRVQLSLTEQSFKAGKYFRQYFELRDVNSGLYTELDQLRLSVDDNVHQARPQT</sequence>
<organism evidence="1 2">
    <name type="scientific">Talaromyces stipitatus (strain ATCC 10500 / CBS 375.48 / QM 6759 / NRRL 1006)</name>
    <name type="common">Penicillium stipitatum</name>
    <dbReference type="NCBI Taxonomy" id="441959"/>
    <lineage>
        <taxon>Eukaryota</taxon>
        <taxon>Fungi</taxon>
        <taxon>Dikarya</taxon>
        <taxon>Ascomycota</taxon>
        <taxon>Pezizomycotina</taxon>
        <taxon>Eurotiomycetes</taxon>
        <taxon>Eurotiomycetidae</taxon>
        <taxon>Eurotiales</taxon>
        <taxon>Trichocomaceae</taxon>
        <taxon>Talaromyces</taxon>
        <taxon>Talaromyces sect. Talaromyces</taxon>
    </lineage>
</organism>
<dbReference type="EMBL" id="EQ962652">
    <property type="protein sequence ID" value="EED23110.1"/>
    <property type="molecule type" value="Genomic_DNA"/>
</dbReference>
<proteinExistence type="predicted"/>
<dbReference type="InParanoid" id="B8LV60"/>
<accession>B8LV60</accession>